<reference evidence="2" key="1">
    <citation type="journal article" date="2020" name="G3 (Bethesda)">
        <title>High-Quality Assemblies for Three Invasive Social Wasps from the &lt;i&gt;Vespula&lt;/i&gt; Genus.</title>
        <authorList>
            <person name="Harrop T.W.R."/>
            <person name="Guhlin J."/>
            <person name="McLaughlin G.M."/>
            <person name="Permina E."/>
            <person name="Stockwell P."/>
            <person name="Gilligan J."/>
            <person name="Le Lec M.F."/>
            <person name="Gruber M.A.M."/>
            <person name="Quinn O."/>
            <person name="Lovegrove M."/>
            <person name="Duncan E.J."/>
            <person name="Remnant E.J."/>
            <person name="Van Eeckhoven J."/>
            <person name="Graham B."/>
            <person name="Knapp R.A."/>
            <person name="Langford K.W."/>
            <person name="Kronenberg Z."/>
            <person name="Press M.O."/>
            <person name="Eacker S.M."/>
            <person name="Wilson-Rankin E.E."/>
            <person name="Purcell J."/>
            <person name="Lester P.J."/>
            <person name="Dearden P.K."/>
        </authorList>
    </citation>
    <scope>NUCLEOTIDE SEQUENCE</scope>
    <source>
        <strain evidence="2">Volc-1</strain>
    </source>
</reference>
<sequence>MSEWYKRRAQWPDEAAYVTSNFSSLATSRTDTPRHLVVGPSTVSIRLIRYSDSRVAAPFRTSRARQSSRLLVCFLLLTAIADVAAAAAAVSAAPLEHKNYVDILVVSAEKELEENCRWKESLR</sequence>
<feature type="transmembrane region" description="Helical" evidence="1">
    <location>
        <begin position="70"/>
        <end position="93"/>
    </location>
</feature>
<name>A0A834JWN8_VESPE</name>
<dbReference type="AlphaFoldDB" id="A0A834JWN8"/>
<organism evidence="2 3">
    <name type="scientific">Vespula pensylvanica</name>
    <name type="common">Western yellow jacket</name>
    <name type="synonym">Wasp</name>
    <dbReference type="NCBI Taxonomy" id="30213"/>
    <lineage>
        <taxon>Eukaryota</taxon>
        <taxon>Metazoa</taxon>
        <taxon>Ecdysozoa</taxon>
        <taxon>Arthropoda</taxon>
        <taxon>Hexapoda</taxon>
        <taxon>Insecta</taxon>
        <taxon>Pterygota</taxon>
        <taxon>Neoptera</taxon>
        <taxon>Endopterygota</taxon>
        <taxon>Hymenoptera</taxon>
        <taxon>Apocrita</taxon>
        <taxon>Aculeata</taxon>
        <taxon>Vespoidea</taxon>
        <taxon>Vespidae</taxon>
        <taxon>Vespinae</taxon>
        <taxon>Vespula</taxon>
    </lineage>
</organism>
<comment type="caution">
    <text evidence="2">The sequence shown here is derived from an EMBL/GenBank/DDBJ whole genome shotgun (WGS) entry which is preliminary data.</text>
</comment>
<evidence type="ECO:0000313" key="2">
    <source>
        <dbReference type="EMBL" id="KAF7394274.1"/>
    </source>
</evidence>
<gene>
    <name evidence="2" type="ORF">H0235_016869</name>
</gene>
<proteinExistence type="predicted"/>
<protein>
    <submittedName>
        <fullName evidence="2">Uncharacterized protein</fullName>
    </submittedName>
</protein>
<accession>A0A834JWN8</accession>
<dbReference type="EMBL" id="JACSDY010000021">
    <property type="protein sequence ID" value="KAF7394274.1"/>
    <property type="molecule type" value="Genomic_DNA"/>
</dbReference>
<keyword evidence="1" id="KW-0812">Transmembrane</keyword>
<keyword evidence="3" id="KW-1185">Reference proteome</keyword>
<keyword evidence="1" id="KW-1133">Transmembrane helix</keyword>
<keyword evidence="1" id="KW-0472">Membrane</keyword>
<evidence type="ECO:0000256" key="1">
    <source>
        <dbReference type="SAM" id="Phobius"/>
    </source>
</evidence>
<evidence type="ECO:0000313" key="3">
    <source>
        <dbReference type="Proteomes" id="UP000600918"/>
    </source>
</evidence>
<dbReference type="Proteomes" id="UP000600918">
    <property type="component" value="Unassembled WGS sequence"/>
</dbReference>